<evidence type="ECO:0000259" key="9">
    <source>
        <dbReference type="Pfam" id="PF04095"/>
    </source>
</evidence>
<dbReference type="OrthoDB" id="193380at2759"/>
<keyword evidence="4" id="KW-0597">Phosphoprotein</keyword>
<gene>
    <name evidence="11" type="ORF">WOLCODRAFT_102444</name>
</gene>
<comment type="pathway">
    <text evidence="1 8">Cofactor biosynthesis; NAD(+) biosynthesis; nicotinate D-ribonucleotide from nicotinate: step 1/1.</text>
</comment>
<evidence type="ECO:0000256" key="7">
    <source>
        <dbReference type="ARBA" id="ARBA00048668"/>
    </source>
</evidence>
<evidence type="ECO:0000313" key="12">
    <source>
        <dbReference type="Proteomes" id="UP000218811"/>
    </source>
</evidence>
<dbReference type="SUPFAM" id="SSF54675">
    <property type="entry name" value="Nicotinate/Quinolinate PRTase N-terminal domain-like"/>
    <property type="match status" value="1"/>
</dbReference>
<comment type="PTM">
    <text evidence="8">Transiently phosphorylated on a His residue during the reaction cycle. Phosphorylation strongly increases the affinity for substrates and increases the rate of nicotinate D-ribonucleotide production. Dephosphorylation regenerates the low-affinity form of the enzyme, leading to product release.</text>
</comment>
<evidence type="ECO:0000256" key="5">
    <source>
        <dbReference type="ARBA" id="ARBA00022598"/>
    </source>
</evidence>
<reference evidence="11 12" key="1">
    <citation type="journal article" date="2012" name="Science">
        <title>The Paleozoic origin of enzymatic lignin decomposition reconstructed from 31 fungal genomes.</title>
        <authorList>
            <person name="Floudas D."/>
            <person name="Binder M."/>
            <person name="Riley R."/>
            <person name="Barry K."/>
            <person name="Blanchette R.A."/>
            <person name="Henrissat B."/>
            <person name="Martinez A.T."/>
            <person name="Otillar R."/>
            <person name="Spatafora J.W."/>
            <person name="Yadav J.S."/>
            <person name="Aerts A."/>
            <person name="Benoit I."/>
            <person name="Boyd A."/>
            <person name="Carlson A."/>
            <person name="Copeland A."/>
            <person name="Coutinho P.M."/>
            <person name="de Vries R.P."/>
            <person name="Ferreira P."/>
            <person name="Findley K."/>
            <person name="Foster B."/>
            <person name="Gaskell J."/>
            <person name="Glotzer D."/>
            <person name="Gorecki P."/>
            <person name="Heitman J."/>
            <person name="Hesse C."/>
            <person name="Hori C."/>
            <person name="Igarashi K."/>
            <person name="Jurgens J.A."/>
            <person name="Kallen N."/>
            <person name="Kersten P."/>
            <person name="Kohler A."/>
            <person name="Kuees U."/>
            <person name="Kumar T.K.A."/>
            <person name="Kuo A."/>
            <person name="LaButti K."/>
            <person name="Larrondo L.F."/>
            <person name="Lindquist E."/>
            <person name="Ling A."/>
            <person name="Lombard V."/>
            <person name="Lucas S."/>
            <person name="Lundell T."/>
            <person name="Martin R."/>
            <person name="McLaughlin D.J."/>
            <person name="Morgenstern I."/>
            <person name="Morin E."/>
            <person name="Murat C."/>
            <person name="Nagy L.G."/>
            <person name="Nolan M."/>
            <person name="Ohm R.A."/>
            <person name="Patyshakuliyeva A."/>
            <person name="Rokas A."/>
            <person name="Ruiz-Duenas F.J."/>
            <person name="Sabat G."/>
            <person name="Salamov A."/>
            <person name="Samejima M."/>
            <person name="Schmutz J."/>
            <person name="Slot J.C."/>
            <person name="St John F."/>
            <person name="Stenlid J."/>
            <person name="Sun H."/>
            <person name="Sun S."/>
            <person name="Syed K."/>
            <person name="Tsang A."/>
            <person name="Wiebenga A."/>
            <person name="Young D."/>
            <person name="Pisabarro A."/>
            <person name="Eastwood D.C."/>
            <person name="Martin F."/>
            <person name="Cullen D."/>
            <person name="Grigoriev I.V."/>
            <person name="Hibbett D.S."/>
        </authorList>
    </citation>
    <scope>NUCLEOTIDE SEQUENCE [LARGE SCALE GENOMIC DNA]</scope>
    <source>
        <strain evidence="11 12">MD-104</strain>
    </source>
</reference>
<feature type="domain" description="Nicotinate phosphoribosyltransferase N-terminal" evidence="10">
    <location>
        <begin position="12"/>
        <end position="139"/>
    </location>
</feature>
<dbReference type="EMBL" id="KB468124">
    <property type="protein sequence ID" value="PCH42624.1"/>
    <property type="molecule type" value="Genomic_DNA"/>
</dbReference>
<evidence type="ECO:0000256" key="2">
    <source>
        <dbReference type="ARBA" id="ARBA00010897"/>
    </source>
</evidence>
<proteinExistence type="inferred from homology"/>
<dbReference type="Gene3D" id="3.20.140.10">
    <property type="entry name" value="nicotinate phosphoribosyltransferase"/>
    <property type="match status" value="1"/>
</dbReference>
<dbReference type="PANTHER" id="PTHR11098">
    <property type="entry name" value="NICOTINATE PHOSPHORIBOSYLTRANSFERASE"/>
    <property type="match status" value="1"/>
</dbReference>
<dbReference type="HAMAP" id="MF_00570">
    <property type="entry name" value="NAPRTase"/>
    <property type="match status" value="1"/>
</dbReference>
<comment type="catalytic activity">
    <reaction evidence="7 8">
        <text>5-phospho-alpha-D-ribose 1-diphosphate + nicotinate + ATP + H2O = nicotinate beta-D-ribonucleotide + ADP + phosphate + diphosphate</text>
        <dbReference type="Rhea" id="RHEA:36163"/>
        <dbReference type="ChEBI" id="CHEBI:15377"/>
        <dbReference type="ChEBI" id="CHEBI:30616"/>
        <dbReference type="ChEBI" id="CHEBI:32544"/>
        <dbReference type="ChEBI" id="CHEBI:33019"/>
        <dbReference type="ChEBI" id="CHEBI:43474"/>
        <dbReference type="ChEBI" id="CHEBI:57502"/>
        <dbReference type="ChEBI" id="CHEBI:58017"/>
        <dbReference type="ChEBI" id="CHEBI:456216"/>
        <dbReference type="EC" id="6.3.4.21"/>
    </reaction>
</comment>
<dbReference type="Pfam" id="PF17767">
    <property type="entry name" value="NAPRTase_N"/>
    <property type="match status" value="1"/>
</dbReference>
<dbReference type="InterPro" id="IPR040727">
    <property type="entry name" value="NAPRTase_N"/>
</dbReference>
<dbReference type="AlphaFoldDB" id="A0A2H3K0T3"/>
<evidence type="ECO:0000256" key="4">
    <source>
        <dbReference type="ARBA" id="ARBA00022553"/>
    </source>
</evidence>
<accession>A0A2H3K0T3</accession>
<protein>
    <recommendedName>
        <fullName evidence="3 8">Nicotinate phosphoribosyltransferase</fullName>
        <ecNumber evidence="3 8">6.3.4.21</ecNumber>
    </recommendedName>
</protein>
<keyword evidence="5 8" id="KW-0436">Ligase</keyword>
<dbReference type="GO" id="GO:0005829">
    <property type="term" value="C:cytosol"/>
    <property type="evidence" value="ECO:0007669"/>
    <property type="project" value="TreeGrafter"/>
</dbReference>
<dbReference type="PIRSF" id="PIRSF000484">
    <property type="entry name" value="NAPRT"/>
    <property type="match status" value="1"/>
</dbReference>
<comment type="function">
    <text evidence="8">Catalyzes the synthesis of beta-nicotinate D-ribonucleotide from nicotinate and 5-phospho-D-ribose 1-phosphate at the expense of ATP.</text>
</comment>
<dbReference type="GO" id="GO:0016757">
    <property type="term" value="F:glycosyltransferase activity"/>
    <property type="evidence" value="ECO:0007669"/>
    <property type="project" value="UniProtKB-KW"/>
</dbReference>
<dbReference type="EC" id="6.3.4.21" evidence="3 8"/>
<dbReference type="NCBIfam" id="TIGR01514">
    <property type="entry name" value="NAPRTase"/>
    <property type="match status" value="1"/>
</dbReference>
<dbReference type="PANTHER" id="PTHR11098:SF1">
    <property type="entry name" value="NICOTINATE PHOSPHORIBOSYLTRANSFERASE"/>
    <property type="match status" value="1"/>
</dbReference>
<dbReference type="InterPro" id="IPR041525">
    <property type="entry name" value="N/Namide_PRibTrfase"/>
</dbReference>
<keyword evidence="11" id="KW-0328">Glycosyltransferase</keyword>
<dbReference type="STRING" id="742152.A0A2H3K0T3"/>
<dbReference type="InterPro" id="IPR036068">
    <property type="entry name" value="Nicotinate_pribotase-like_C"/>
</dbReference>
<dbReference type="UniPathway" id="UPA00253">
    <property type="reaction ID" value="UER00457"/>
</dbReference>
<keyword evidence="12" id="KW-1185">Reference proteome</keyword>
<evidence type="ECO:0000256" key="1">
    <source>
        <dbReference type="ARBA" id="ARBA00004952"/>
    </source>
</evidence>
<dbReference type="GO" id="GO:0034355">
    <property type="term" value="P:NAD+ biosynthetic process via the salvage pathway"/>
    <property type="evidence" value="ECO:0007669"/>
    <property type="project" value="TreeGrafter"/>
</dbReference>
<evidence type="ECO:0000256" key="6">
    <source>
        <dbReference type="ARBA" id="ARBA00022642"/>
    </source>
</evidence>
<dbReference type="Pfam" id="PF04095">
    <property type="entry name" value="NAPRTase"/>
    <property type="match status" value="1"/>
</dbReference>
<evidence type="ECO:0000256" key="3">
    <source>
        <dbReference type="ARBA" id="ARBA00013236"/>
    </source>
</evidence>
<keyword evidence="11" id="KW-0808">Transferase</keyword>
<comment type="similarity">
    <text evidence="2 8">Belongs to the NAPRTase family.</text>
</comment>
<dbReference type="Proteomes" id="UP000218811">
    <property type="component" value="Unassembled WGS sequence"/>
</dbReference>
<evidence type="ECO:0000259" key="10">
    <source>
        <dbReference type="Pfam" id="PF17767"/>
    </source>
</evidence>
<keyword evidence="6 8" id="KW-0662">Pyridine nucleotide biosynthesis</keyword>
<dbReference type="SUPFAM" id="SSF51690">
    <property type="entry name" value="Nicotinate/Quinolinate PRTase C-terminal domain-like"/>
    <property type="match status" value="1"/>
</dbReference>
<dbReference type="InterPro" id="IPR006406">
    <property type="entry name" value="Nic_PRibTrfase"/>
</dbReference>
<evidence type="ECO:0000256" key="8">
    <source>
        <dbReference type="RuleBase" id="RU003838"/>
    </source>
</evidence>
<feature type="domain" description="Nicotinate/nicotinamide phosphoribosyltransferase" evidence="9">
    <location>
        <begin position="172"/>
        <end position="408"/>
    </location>
</feature>
<name>A0A2H3K0T3_WOLCO</name>
<organism evidence="11 12">
    <name type="scientific">Wolfiporia cocos (strain MD-104)</name>
    <name type="common">Brown rot fungus</name>
    <dbReference type="NCBI Taxonomy" id="742152"/>
    <lineage>
        <taxon>Eukaryota</taxon>
        <taxon>Fungi</taxon>
        <taxon>Dikarya</taxon>
        <taxon>Basidiomycota</taxon>
        <taxon>Agaricomycotina</taxon>
        <taxon>Agaricomycetes</taxon>
        <taxon>Polyporales</taxon>
        <taxon>Phaeolaceae</taxon>
        <taxon>Wolfiporia</taxon>
    </lineage>
</organism>
<dbReference type="NCBIfam" id="NF003704">
    <property type="entry name" value="PRK05321.1"/>
    <property type="match status" value="1"/>
</dbReference>
<dbReference type="GO" id="GO:0004516">
    <property type="term" value="F:nicotinate phosphoribosyltransferase activity"/>
    <property type="evidence" value="ECO:0007669"/>
    <property type="project" value="UniProtKB-UniRule"/>
</dbReference>
<dbReference type="InterPro" id="IPR007229">
    <property type="entry name" value="Nic_PRibTrfase-Fam"/>
</dbReference>
<sequence length="409" mass="46343">MASPVVPPVSILDTDLYKFTMQQAVLHHFPDVQASYRFTHRDKDVLFTREAVEALKESITHFARLRLTDDERSWLQATCSYFTQEYIDYLAAYRFKPEQVHVTFVPTSDDGRLGHLNVEAVGPWVETILWEVPLMSCLSEIYFRVVDTDWSYDGQEESAYAKAESLLNAGCTFSEFGTRRRRSLHTQDLVVRGLIRASNGFPGKGKLLGTSNVYLARKYNLTPIGTIAHEWYMAVGALKGYEHANAIALTLWETMYPNALLLALTDTFSTEVFFKDFVLNPEQARRWKGLRQDSGDPFIYAPRAREIYQQLGIDHREKTIIFSDALNVDKAIRLKQQCDEIGFISSFGIGTSLTNDFKSQSTGARSKALNMVIKLASVNSQPCVKISDELTKNTGDPAAVQHVKELFHL</sequence>
<evidence type="ECO:0000313" key="11">
    <source>
        <dbReference type="EMBL" id="PCH42624.1"/>
    </source>
</evidence>
<dbReference type="OMA" id="IEHCLEY"/>